<dbReference type="CDD" id="cd07067">
    <property type="entry name" value="HP_PGM_like"/>
    <property type="match status" value="1"/>
</dbReference>
<dbReference type="Gene3D" id="3.40.50.1240">
    <property type="entry name" value="Phosphoglycerate mutase-like"/>
    <property type="match status" value="1"/>
</dbReference>
<evidence type="ECO:0000256" key="1">
    <source>
        <dbReference type="SAM" id="MobiDB-lite"/>
    </source>
</evidence>
<dbReference type="PANTHER" id="PTHR16469">
    <property type="entry name" value="UBIQUITIN-ASSOCIATED AND SH3 DOMAIN-CONTAINING BA-RELATED"/>
    <property type="match status" value="1"/>
</dbReference>
<dbReference type="PANTHER" id="PTHR16469:SF51">
    <property type="entry name" value="TRANSCRIPTION FACTOR TAU 55 KDA SUBUNIT"/>
    <property type="match status" value="1"/>
</dbReference>
<accession>A0A507DU21</accession>
<protein>
    <recommendedName>
        <fullName evidence="4">Phosphoglycerate mutase-like protein</fullName>
    </recommendedName>
</protein>
<dbReference type="STRING" id="109895.A0A507DU21"/>
<feature type="compositionally biased region" description="Basic residues" evidence="1">
    <location>
        <begin position="65"/>
        <end position="74"/>
    </location>
</feature>
<dbReference type="Pfam" id="PF00300">
    <property type="entry name" value="His_Phos_1"/>
    <property type="match status" value="1"/>
</dbReference>
<gene>
    <name evidence="2" type="ORF">PhCBS80983_g05490</name>
</gene>
<keyword evidence="3" id="KW-1185">Reference proteome</keyword>
<dbReference type="SMART" id="SM00855">
    <property type="entry name" value="PGAM"/>
    <property type="match status" value="1"/>
</dbReference>
<dbReference type="InterPro" id="IPR013078">
    <property type="entry name" value="His_Pase_superF_clade-1"/>
</dbReference>
<evidence type="ECO:0000313" key="2">
    <source>
        <dbReference type="EMBL" id="TPX55223.1"/>
    </source>
</evidence>
<sequence>MPRNTTIHILRHGTRQDFITAEWTSPTGLPKDPPLADVGHAQAEEVAAHLHPIPVSQQPQQQQQQHHHHHHHSNSRPNGVQGNIRFTHVFTSPFTRCLQTAEPLARRAQIQLKVEPGLGEWFNDWDTDRSAPPPCPRAPTVSELDALFPGLIDTLYTPQWRQGTQWESKDEIHERVHFVLERLLAYVENDIQSKGTPGAQEEDVHVLIVTHAACQIALGRALLRDRFAVIRCGVASFCRFRKREGEDGWTMEANGDAAHLKGGLMYNWAFTE</sequence>
<comment type="caution">
    <text evidence="2">The sequence shown here is derived from an EMBL/GenBank/DDBJ whole genome shotgun (WGS) entry which is preliminary data.</text>
</comment>
<dbReference type="Proteomes" id="UP000318582">
    <property type="component" value="Unassembled WGS sequence"/>
</dbReference>
<feature type="region of interest" description="Disordered" evidence="1">
    <location>
        <begin position="55"/>
        <end position="82"/>
    </location>
</feature>
<dbReference type="AlphaFoldDB" id="A0A507DU21"/>
<reference evidence="2 3" key="1">
    <citation type="journal article" date="2019" name="Sci. Rep.">
        <title>Comparative genomics of chytrid fungi reveal insights into the obligate biotrophic and pathogenic lifestyle of Synchytrium endobioticum.</title>
        <authorList>
            <person name="van de Vossenberg B.T.L.H."/>
            <person name="Warris S."/>
            <person name="Nguyen H.D.T."/>
            <person name="van Gent-Pelzer M.P.E."/>
            <person name="Joly D.L."/>
            <person name="van de Geest H.C."/>
            <person name="Bonants P.J.M."/>
            <person name="Smith D.S."/>
            <person name="Levesque C.A."/>
            <person name="van der Lee T.A.J."/>
        </authorList>
    </citation>
    <scope>NUCLEOTIDE SEQUENCE [LARGE SCALE GENOMIC DNA]</scope>
    <source>
        <strain evidence="2 3">CBS 809.83</strain>
    </source>
</reference>
<evidence type="ECO:0008006" key="4">
    <source>
        <dbReference type="Google" id="ProtNLM"/>
    </source>
</evidence>
<dbReference type="InterPro" id="IPR051710">
    <property type="entry name" value="Phosphatase_SH3-domain"/>
</dbReference>
<proteinExistence type="predicted"/>
<dbReference type="EMBL" id="QEAQ01000120">
    <property type="protein sequence ID" value="TPX55223.1"/>
    <property type="molecule type" value="Genomic_DNA"/>
</dbReference>
<organism evidence="2 3">
    <name type="scientific">Powellomyces hirtus</name>
    <dbReference type="NCBI Taxonomy" id="109895"/>
    <lineage>
        <taxon>Eukaryota</taxon>
        <taxon>Fungi</taxon>
        <taxon>Fungi incertae sedis</taxon>
        <taxon>Chytridiomycota</taxon>
        <taxon>Chytridiomycota incertae sedis</taxon>
        <taxon>Chytridiomycetes</taxon>
        <taxon>Spizellomycetales</taxon>
        <taxon>Powellomycetaceae</taxon>
        <taxon>Powellomyces</taxon>
    </lineage>
</organism>
<dbReference type="InterPro" id="IPR029033">
    <property type="entry name" value="His_PPase_superfam"/>
</dbReference>
<evidence type="ECO:0000313" key="3">
    <source>
        <dbReference type="Proteomes" id="UP000318582"/>
    </source>
</evidence>
<name>A0A507DU21_9FUNG</name>
<dbReference type="SUPFAM" id="SSF53254">
    <property type="entry name" value="Phosphoglycerate mutase-like"/>
    <property type="match status" value="1"/>
</dbReference>